<reference evidence="2 3" key="1">
    <citation type="submission" date="2015-09" db="EMBL/GenBank/DDBJ databases">
        <title>Draft genome sequence of Aliiroseovarius crassostreae CV919-312TSm, the causative agent of Roseovarius Oyster Disease (formerly Juvenile Oyster Disease).</title>
        <authorList>
            <person name="Kessner L."/>
            <person name="Spinard E."/>
            <person name="Nelson D."/>
        </authorList>
    </citation>
    <scope>NUCLEOTIDE SEQUENCE [LARGE SCALE GENOMIC DNA]</scope>
    <source>
        <strain evidence="2 3">CV919-312</strain>
    </source>
</reference>
<dbReference type="OrthoDB" id="9769144at2"/>
<feature type="transmembrane region" description="Helical" evidence="1">
    <location>
        <begin position="678"/>
        <end position="698"/>
    </location>
</feature>
<dbReference type="EMBL" id="LKBA01000004">
    <property type="protein sequence ID" value="KPN64398.1"/>
    <property type="molecule type" value="Genomic_DNA"/>
</dbReference>
<keyword evidence="1" id="KW-0472">Membrane</keyword>
<sequence length="705" mass="77223">MNDTLPDLQILFAPLLPWTWLAFLAVLGVVFLAIVVWRRLPGWPLRALALLALGVVLTGPKLQEETRDPLPDILLVLSDESASQGLGDRAQMRAQALGWLGQAAGVAQLDLRQHVIPTARGDQGTLLMPVLDEALATLPLAQLAGVVIVSDGGLQDFEAASARLSALSVPVHLLQTGRQSDWDRRLTILRAPRFALAGEPAVIQLRVEALGPFEQGPAELRLSVDGAAPSRHIIPVGRDMELPVDLDHAGETVVHLELVPLEGELTDRNNQAALRINAIRDRLRVLLVSGEPHPGTRTWRNLLKSDASVDLVHFTILRPPNKQDGVPVNELSLIPFPTQELFIDKIDEFDLIIFDRYRLRGILPGYYLESVRDYVDRGGAVLVAAGPEFAGAESLSRSPLGEVLPARPTGLVINEAMRPEVTGLGQRHPVTRALQSDTPTDTPTDKPWGKWLRHLEVTQDSGQVVLQSPAGRPLLALDRAGEGRVALIATDQLWLWAREFDGGGPQLELLRRLAHWMMGEPELEEEALNVRETEDGGIVVTRQTLADRPEPLFVQTPEGERQEMLMQPDGPGRFKAQLSGEGDAAEARAQGVYRFSQGDKTVVAVHGAAAPKEFAQPLVSPDALESVLPARLGRVWLLETGLPRLRAIDAGDVVSGRGWIGYQPRNAYLRRDLRLRPVLPALLWLLSVAGAVILAWWLEGRRRSG</sequence>
<evidence type="ECO:0000256" key="1">
    <source>
        <dbReference type="SAM" id="Phobius"/>
    </source>
</evidence>
<dbReference type="Proteomes" id="UP000050471">
    <property type="component" value="Unassembled WGS sequence"/>
</dbReference>
<evidence type="ECO:0000313" key="3">
    <source>
        <dbReference type="Proteomes" id="UP000050471"/>
    </source>
</evidence>
<dbReference type="AlphaFoldDB" id="A0A0P7JSI8"/>
<feature type="transmembrane region" description="Helical" evidence="1">
    <location>
        <begin position="15"/>
        <end position="36"/>
    </location>
</feature>
<dbReference type="PANTHER" id="PTHR37947:SF1">
    <property type="entry name" value="BLL2462 PROTEIN"/>
    <property type="match status" value="1"/>
</dbReference>
<keyword evidence="1" id="KW-1133">Transmembrane helix</keyword>
<comment type="caution">
    <text evidence="2">The sequence shown here is derived from an EMBL/GenBank/DDBJ whole genome shotgun (WGS) entry which is preliminary data.</text>
</comment>
<dbReference type="InterPro" id="IPR029062">
    <property type="entry name" value="Class_I_gatase-like"/>
</dbReference>
<dbReference type="RefSeq" id="WP_055188603.1">
    <property type="nucleotide sequence ID" value="NZ_FPBS01000001.1"/>
</dbReference>
<keyword evidence="3" id="KW-1185">Reference proteome</keyword>
<evidence type="ECO:0000313" key="2">
    <source>
        <dbReference type="EMBL" id="KPN64398.1"/>
    </source>
</evidence>
<proteinExistence type="predicted"/>
<evidence type="ECO:0008006" key="4">
    <source>
        <dbReference type="Google" id="ProtNLM"/>
    </source>
</evidence>
<name>A0A0P7JSI8_9RHOB</name>
<dbReference type="SUPFAM" id="SSF52317">
    <property type="entry name" value="Class I glutamine amidotransferase-like"/>
    <property type="match status" value="1"/>
</dbReference>
<dbReference type="PANTHER" id="PTHR37947">
    <property type="entry name" value="BLL2462 PROTEIN"/>
    <property type="match status" value="1"/>
</dbReference>
<dbReference type="STRING" id="154981.AKJ29_17430"/>
<dbReference type="Gene3D" id="3.40.50.880">
    <property type="match status" value="1"/>
</dbReference>
<gene>
    <name evidence="2" type="ORF">AKJ29_17430</name>
</gene>
<accession>A0A0P7JSI8</accession>
<feature type="transmembrane region" description="Helical" evidence="1">
    <location>
        <begin position="43"/>
        <end position="62"/>
    </location>
</feature>
<organism evidence="2 3">
    <name type="scientific">Aliiroseovarius crassostreae</name>
    <dbReference type="NCBI Taxonomy" id="154981"/>
    <lineage>
        <taxon>Bacteria</taxon>
        <taxon>Pseudomonadati</taxon>
        <taxon>Pseudomonadota</taxon>
        <taxon>Alphaproteobacteria</taxon>
        <taxon>Rhodobacterales</taxon>
        <taxon>Paracoccaceae</taxon>
        <taxon>Aliiroseovarius</taxon>
    </lineage>
</organism>
<keyword evidence="1" id="KW-0812">Transmembrane</keyword>
<protein>
    <recommendedName>
        <fullName evidence="4">Glutamine amidotransferase domain-containing protein</fullName>
    </recommendedName>
</protein>